<dbReference type="OrthoDB" id="9806868at2"/>
<dbReference type="RefSeq" id="WP_114710798.1">
    <property type="nucleotide sequence ID" value="NZ_KZ857258.1"/>
</dbReference>
<organism evidence="2 3">
    <name type="scientific">Rhizobium grahamii</name>
    <dbReference type="NCBI Taxonomy" id="1120045"/>
    <lineage>
        <taxon>Bacteria</taxon>
        <taxon>Pseudomonadati</taxon>
        <taxon>Pseudomonadota</taxon>
        <taxon>Alphaproteobacteria</taxon>
        <taxon>Hyphomicrobiales</taxon>
        <taxon>Rhizobiaceae</taxon>
        <taxon>Rhizobium/Agrobacterium group</taxon>
        <taxon>Rhizobium</taxon>
    </lineage>
</organism>
<dbReference type="InterPro" id="IPR037523">
    <property type="entry name" value="VOC_core"/>
</dbReference>
<dbReference type="Gene3D" id="3.10.180.10">
    <property type="entry name" value="2,3-Dihydroxybiphenyl 1,2-Dioxygenase, domain 1"/>
    <property type="match status" value="1"/>
</dbReference>
<reference evidence="2 3" key="1">
    <citation type="submission" date="2017-03" db="EMBL/GenBank/DDBJ databases">
        <title>Genome analysis of Rhizobial strains effectives or ineffectives for nitrogen fixation isolated from bean seeds.</title>
        <authorList>
            <person name="Peralta H."/>
            <person name="Aguilar-Vera A."/>
            <person name="Mora Y."/>
            <person name="Vargas-Lagunas C."/>
            <person name="Girard L."/>
            <person name="Mora J."/>
        </authorList>
    </citation>
    <scope>NUCLEOTIDE SEQUENCE [LARGE SCALE GENOMIC DNA]</scope>
    <source>
        <strain evidence="2 3">CCGM3</strain>
    </source>
</reference>
<dbReference type="Proteomes" id="UP000254939">
    <property type="component" value="Unassembled WGS sequence"/>
</dbReference>
<dbReference type="SUPFAM" id="SSF54593">
    <property type="entry name" value="Glyoxalase/Bleomycin resistance protein/Dihydroxybiphenyl dioxygenase"/>
    <property type="match status" value="1"/>
</dbReference>
<dbReference type="EMBL" id="NAAC01000002">
    <property type="protein sequence ID" value="RDJ16235.1"/>
    <property type="molecule type" value="Genomic_DNA"/>
</dbReference>
<gene>
    <name evidence="2" type="ORF">B5K06_01410</name>
</gene>
<comment type="caution">
    <text evidence="2">The sequence shown here is derived from an EMBL/GenBank/DDBJ whole genome shotgun (WGS) entry which is preliminary data.</text>
</comment>
<evidence type="ECO:0000313" key="3">
    <source>
        <dbReference type="Proteomes" id="UP000254939"/>
    </source>
</evidence>
<evidence type="ECO:0000259" key="1">
    <source>
        <dbReference type="PROSITE" id="PS51819"/>
    </source>
</evidence>
<feature type="domain" description="VOC" evidence="1">
    <location>
        <begin position="10"/>
        <end position="124"/>
    </location>
</feature>
<protein>
    <submittedName>
        <fullName evidence="2">Bleomycin resistance family protein</fullName>
    </submittedName>
</protein>
<dbReference type="Pfam" id="PF00903">
    <property type="entry name" value="Glyoxalase"/>
    <property type="match status" value="1"/>
</dbReference>
<name>A0A370KWG9_9HYPH</name>
<dbReference type="PROSITE" id="PS51819">
    <property type="entry name" value="VOC"/>
    <property type="match status" value="1"/>
</dbReference>
<sequence length="125" mass="13823">MTKIADHGVRFGRIAAMLPVEDIGRAMDFYSGVLGFTKVFENGNPVGFVILKRDAAELHLTLQPNHEIPSFNVAHLMVDDAAALYALCQAHGARIIKRLQDKDYGLRAFVFEDPDGNRIDVGQVI</sequence>
<evidence type="ECO:0000313" key="2">
    <source>
        <dbReference type="EMBL" id="RDJ16235.1"/>
    </source>
</evidence>
<proteinExistence type="predicted"/>
<dbReference type="AlphaFoldDB" id="A0A370KWG9"/>
<dbReference type="InterPro" id="IPR029068">
    <property type="entry name" value="Glyas_Bleomycin-R_OHBP_Dase"/>
</dbReference>
<accession>A0A370KWG9</accession>
<dbReference type="InterPro" id="IPR004360">
    <property type="entry name" value="Glyas_Fos-R_dOase_dom"/>
</dbReference>